<name>A0ABU7KHX3_9ACTN</name>
<feature type="transmembrane region" description="Helical" evidence="2">
    <location>
        <begin position="51"/>
        <end position="71"/>
    </location>
</feature>
<gene>
    <name evidence="4" type="ORF">ABUK86_29345</name>
    <name evidence="3" type="ORF">Q8A49_00020</name>
</gene>
<reference evidence="3 5" key="1">
    <citation type="submission" date="2023-07" db="EMBL/GenBank/DDBJ databases">
        <authorList>
            <person name="Girao M."/>
            <person name="Carvalho M.F."/>
        </authorList>
    </citation>
    <scope>NUCLEOTIDE SEQUENCE [LARGE SCALE GENOMIC DNA]</scope>
    <source>
        <strain evidence="3 5">66/93</strain>
    </source>
</reference>
<reference evidence="4 6" key="2">
    <citation type="submission" date="2024-06" db="EMBL/GenBank/DDBJ databases">
        <authorList>
            <person name="Bataeva Y.V."/>
            <person name="Grigorian L.N."/>
            <person name="Solomentsev V.I."/>
        </authorList>
    </citation>
    <scope>NUCLEOTIDE SEQUENCE [LARGE SCALE GENOMIC DNA]</scope>
    <source>
        <strain evidence="4">SCPM-O-B-12605</strain>
        <strain evidence="6">SCPM-O-B-12605 (RCAM04882)</strain>
    </source>
</reference>
<organism evidence="3 5">
    <name type="scientific">Nocardiopsis tropica</name>
    <dbReference type="NCBI Taxonomy" id="109330"/>
    <lineage>
        <taxon>Bacteria</taxon>
        <taxon>Bacillati</taxon>
        <taxon>Actinomycetota</taxon>
        <taxon>Actinomycetes</taxon>
        <taxon>Streptosporangiales</taxon>
        <taxon>Nocardiopsidaceae</taxon>
        <taxon>Nocardiopsis</taxon>
    </lineage>
</organism>
<sequence length="72" mass="7817">MAELAGQCDLHRERARNEERRAAEALSELARLREEGGLGTHATPTGPLRVLPWQAAFLGLLVGLVLMAVLLT</sequence>
<evidence type="ECO:0000313" key="3">
    <source>
        <dbReference type="EMBL" id="MEE2048883.1"/>
    </source>
</evidence>
<keyword evidence="2" id="KW-1133">Transmembrane helix</keyword>
<proteinExistence type="predicted"/>
<protein>
    <submittedName>
        <fullName evidence="3">Uncharacterized protein</fullName>
    </submittedName>
</protein>
<dbReference type="Proteomes" id="UP001432401">
    <property type="component" value="Unassembled WGS sequence"/>
</dbReference>
<dbReference type="EMBL" id="JAUUCC010000001">
    <property type="protein sequence ID" value="MEE2048883.1"/>
    <property type="molecule type" value="Genomic_DNA"/>
</dbReference>
<dbReference type="EMBL" id="JBEQNB010000022">
    <property type="protein sequence ID" value="MES0837909.1"/>
    <property type="molecule type" value="Genomic_DNA"/>
</dbReference>
<keyword evidence="6" id="KW-1185">Reference proteome</keyword>
<keyword evidence="1" id="KW-0175">Coiled coil</keyword>
<keyword evidence="2" id="KW-0472">Membrane</keyword>
<comment type="caution">
    <text evidence="3">The sequence shown here is derived from an EMBL/GenBank/DDBJ whole genome shotgun (WGS) entry which is preliminary data.</text>
</comment>
<evidence type="ECO:0000256" key="2">
    <source>
        <dbReference type="SAM" id="Phobius"/>
    </source>
</evidence>
<dbReference type="Proteomes" id="UP001348641">
    <property type="component" value="Unassembled WGS sequence"/>
</dbReference>
<accession>A0ABU7KHX3</accession>
<keyword evidence="2" id="KW-0812">Transmembrane</keyword>
<evidence type="ECO:0000313" key="5">
    <source>
        <dbReference type="Proteomes" id="UP001348641"/>
    </source>
</evidence>
<evidence type="ECO:0000313" key="4">
    <source>
        <dbReference type="EMBL" id="MES0837909.1"/>
    </source>
</evidence>
<feature type="coiled-coil region" evidence="1">
    <location>
        <begin position="1"/>
        <end position="35"/>
    </location>
</feature>
<evidence type="ECO:0000313" key="6">
    <source>
        <dbReference type="Proteomes" id="UP001432401"/>
    </source>
</evidence>
<evidence type="ECO:0000256" key="1">
    <source>
        <dbReference type="SAM" id="Coils"/>
    </source>
</evidence>
<dbReference type="RefSeq" id="WP_330156195.1">
    <property type="nucleotide sequence ID" value="NZ_BAAAJA010000006.1"/>
</dbReference>